<dbReference type="EMBL" id="JRKL02000418">
    <property type="protein sequence ID" value="KAF3971539.1"/>
    <property type="molecule type" value="Genomic_DNA"/>
</dbReference>
<keyword evidence="2" id="KW-1185">Reference proteome</keyword>
<proteinExistence type="predicted"/>
<reference evidence="1" key="1">
    <citation type="submission" date="2020-03" db="EMBL/GenBank/DDBJ databases">
        <title>Castanea mollissima Vanexum genome sequencing.</title>
        <authorList>
            <person name="Staton M."/>
        </authorList>
    </citation>
    <scope>NUCLEOTIDE SEQUENCE</scope>
    <source>
        <tissue evidence="1">Leaf</tissue>
    </source>
</reference>
<evidence type="ECO:0000313" key="1">
    <source>
        <dbReference type="EMBL" id="KAF3971539.1"/>
    </source>
</evidence>
<sequence length="347" mass="38929">MGSTPWATFRIPIPGTCRKIGQMMGLLERVDWEDKIPRNIRFIRIKVQIDSWIPVIAGFMLRLDDASKLESDTTAIMFNLDSSNEERPETMQDQGWAKGCIPESPDSFIESLVQRVDRGRFRFELGGSSNGPRLVSPQEAEIQNNANGQSLKELGFGLSQWATSVRLPCKPTRMLIKMKGIGKLAYNSFPSSHEDFELELQRAEQPRCSSSVSKKGLEQKPNIIFLMETLLAMGKGKDILKTCGFWNGWEYLREGLSGGLLLGWTSNQTVNIQYNSKHLIHADLLDNKGGASSGRKPHFLAIQDALIEAMPKAKELGFNRILTLNYSKVEILLGMIVNVVQNLLMNL</sequence>
<dbReference type="Proteomes" id="UP000737018">
    <property type="component" value="Unassembled WGS sequence"/>
</dbReference>
<organism evidence="1 2">
    <name type="scientific">Castanea mollissima</name>
    <name type="common">Chinese chestnut</name>
    <dbReference type="NCBI Taxonomy" id="60419"/>
    <lineage>
        <taxon>Eukaryota</taxon>
        <taxon>Viridiplantae</taxon>
        <taxon>Streptophyta</taxon>
        <taxon>Embryophyta</taxon>
        <taxon>Tracheophyta</taxon>
        <taxon>Spermatophyta</taxon>
        <taxon>Magnoliopsida</taxon>
        <taxon>eudicotyledons</taxon>
        <taxon>Gunneridae</taxon>
        <taxon>Pentapetalae</taxon>
        <taxon>rosids</taxon>
        <taxon>fabids</taxon>
        <taxon>Fagales</taxon>
        <taxon>Fagaceae</taxon>
        <taxon>Castanea</taxon>
    </lineage>
</organism>
<dbReference type="AlphaFoldDB" id="A0A8J4RR76"/>
<gene>
    <name evidence="1" type="ORF">CMV_004873</name>
</gene>
<comment type="caution">
    <text evidence="1">The sequence shown here is derived from an EMBL/GenBank/DDBJ whole genome shotgun (WGS) entry which is preliminary data.</text>
</comment>
<dbReference type="OrthoDB" id="997988at2759"/>
<name>A0A8J4RR76_9ROSI</name>
<accession>A0A8J4RR76</accession>
<evidence type="ECO:0000313" key="2">
    <source>
        <dbReference type="Proteomes" id="UP000737018"/>
    </source>
</evidence>
<protein>
    <submittedName>
        <fullName evidence="1">Uncharacterized protein</fullName>
    </submittedName>
</protein>